<dbReference type="InterPro" id="IPR016071">
    <property type="entry name" value="Staphylococal_nuclease_OB-fold"/>
</dbReference>
<reference evidence="6 7" key="1">
    <citation type="journal article" date="2015" name="Nature">
        <title>rRNA introns, odd ribosomes, and small enigmatic genomes across a large radiation of phyla.</title>
        <authorList>
            <person name="Brown C.T."/>
            <person name="Hug L.A."/>
            <person name="Thomas B.C."/>
            <person name="Sharon I."/>
            <person name="Castelle C.J."/>
            <person name="Singh A."/>
            <person name="Wilkins M.J."/>
            <person name="Williams K.H."/>
            <person name="Banfield J.F."/>
        </authorList>
    </citation>
    <scope>NUCLEOTIDE SEQUENCE [LARGE SCALE GENOMIC DNA]</scope>
</reference>
<protein>
    <submittedName>
        <fullName evidence="6">Micrococcal nuclease</fullName>
    </submittedName>
</protein>
<evidence type="ECO:0000313" key="7">
    <source>
        <dbReference type="Proteomes" id="UP000033944"/>
    </source>
</evidence>
<dbReference type="AlphaFoldDB" id="A0A0G0L8F2"/>
<keyword evidence="4" id="KW-1133">Transmembrane helix</keyword>
<dbReference type="PROSITE" id="PS50830">
    <property type="entry name" value="TNASE_3"/>
    <property type="match status" value="1"/>
</dbReference>
<dbReference type="SMART" id="SM00318">
    <property type="entry name" value="SNc"/>
    <property type="match status" value="1"/>
</dbReference>
<keyword evidence="4" id="KW-0812">Transmembrane</keyword>
<gene>
    <name evidence="6" type="ORF">UT10_C0008G0033</name>
</gene>
<comment type="caution">
    <text evidence="6">The sequence shown here is derived from an EMBL/GenBank/DDBJ whole genome shotgun (WGS) entry which is preliminary data.</text>
</comment>
<keyword evidence="1" id="KW-0540">Nuclease</keyword>
<dbReference type="SUPFAM" id="SSF50199">
    <property type="entry name" value="Staphylococcal nuclease"/>
    <property type="match status" value="1"/>
</dbReference>
<keyword evidence="3" id="KW-0378">Hydrolase</keyword>
<dbReference type="GO" id="GO:0016787">
    <property type="term" value="F:hydrolase activity"/>
    <property type="evidence" value="ECO:0007669"/>
    <property type="project" value="UniProtKB-KW"/>
</dbReference>
<organism evidence="6 7">
    <name type="scientific">Candidatus Woesebacteria bacterium GW2011_GWB1_38_8b</name>
    <dbReference type="NCBI Taxonomy" id="1618571"/>
    <lineage>
        <taxon>Bacteria</taxon>
        <taxon>Candidatus Woeseibacteriota</taxon>
    </lineage>
</organism>
<evidence type="ECO:0000259" key="5">
    <source>
        <dbReference type="PROSITE" id="PS50830"/>
    </source>
</evidence>
<dbReference type="Pfam" id="PF00565">
    <property type="entry name" value="SNase"/>
    <property type="match status" value="1"/>
</dbReference>
<keyword evidence="4" id="KW-0472">Membrane</keyword>
<evidence type="ECO:0000256" key="3">
    <source>
        <dbReference type="ARBA" id="ARBA00022801"/>
    </source>
</evidence>
<sequence length="185" mass="21062">MKPRKIANLLFIIFNFLLVVYLAEKVQNPKNIYENIPLLKKEIPTVLPASDVKSENTSLVTRVIDGDTIEIGDGIKVRYIGIDTPEVGSKNECFALEAKKKNEELVLGKNVSLEKDFSEKDKYGRLLRYVYVGEGENKIMVNEALVKEGFANAYTYPPDVKYKDLFLNAERRARVNKLGLWLKCS</sequence>
<dbReference type="PANTHER" id="PTHR12302">
    <property type="entry name" value="EBNA2 BINDING PROTEIN P100"/>
    <property type="match status" value="1"/>
</dbReference>
<feature type="domain" description="TNase-like" evidence="5">
    <location>
        <begin position="54"/>
        <end position="183"/>
    </location>
</feature>
<dbReference type="Gene3D" id="2.40.50.90">
    <property type="match status" value="1"/>
</dbReference>
<proteinExistence type="predicted"/>
<accession>A0A0G0L8F2</accession>
<feature type="transmembrane region" description="Helical" evidence="4">
    <location>
        <begin position="6"/>
        <end position="23"/>
    </location>
</feature>
<evidence type="ECO:0000256" key="1">
    <source>
        <dbReference type="ARBA" id="ARBA00022722"/>
    </source>
</evidence>
<evidence type="ECO:0000313" key="6">
    <source>
        <dbReference type="EMBL" id="KKQ87272.1"/>
    </source>
</evidence>
<dbReference type="PANTHER" id="PTHR12302:SF3">
    <property type="entry name" value="SERINE_THREONINE-PROTEIN KINASE 31"/>
    <property type="match status" value="1"/>
</dbReference>
<evidence type="ECO:0000256" key="4">
    <source>
        <dbReference type="SAM" id="Phobius"/>
    </source>
</evidence>
<evidence type="ECO:0000256" key="2">
    <source>
        <dbReference type="ARBA" id="ARBA00022759"/>
    </source>
</evidence>
<dbReference type="Proteomes" id="UP000033944">
    <property type="component" value="Unassembled WGS sequence"/>
</dbReference>
<name>A0A0G0L8F2_9BACT</name>
<dbReference type="InterPro" id="IPR035437">
    <property type="entry name" value="SNase_OB-fold_sf"/>
</dbReference>
<dbReference type="EMBL" id="LBVN01000008">
    <property type="protein sequence ID" value="KKQ87272.1"/>
    <property type="molecule type" value="Genomic_DNA"/>
</dbReference>
<keyword evidence="2" id="KW-0255">Endonuclease</keyword>
<dbReference type="GO" id="GO:0004519">
    <property type="term" value="F:endonuclease activity"/>
    <property type="evidence" value="ECO:0007669"/>
    <property type="project" value="UniProtKB-KW"/>
</dbReference>